<name>A0A8X6UJU1_NEPPI</name>
<sequence length="561" mass="62389">MDNLYLNSSALILDPLRKDPCASSMKTLIHIIQTCMGPRASLKLLQHHEGGGGILTSSSQRLLQILSVKDKISAFIISTAKTQLKKFNDNGLCCLFLILKSIHHAVLTEYPLPIIGALYSHFSNLYIECLNSASNLSIVKIDFPNLEYLRLIVLSILNSKQGCVLTSKNKDFLASLILEAFVGNISSNKLLSNFNTSIISMEGIDVNCSRLFQGVLVPISKEDANRHQKINKKIGPFRIALFITSLAGESDCPIKNIVTDSSFSVAQAKLNQLEKIIEKVIAEKIDYLFCQKVIHPYLKKKLQCAGIPFLDRLGTEVTKYIQFISGGWAITSLIVSEFSYGTISRSETVLIEGRNFLLFCSDDIPFFSLALGNYNVQSLSELQVVCQQIFNALYRVLCSRKVCYGAGCTEVYTAQLWAAKLKENSKFIQSEFGCTLGQLEFASSAFLKSVIDFCVALHQGTHLDFVTDSVHGHLWKIQDGQFPNKTDHCACGRHSALDIDSWISLPDIGKSEHLQMSTKESFQPSFKLLVLDELSCKESAFSLAFEVASMLLRTTVFIDNH</sequence>
<accession>A0A8X6UJU1</accession>
<dbReference type="PANTHER" id="PTHR46787:SF1">
    <property type="entry name" value="MOLECULAR CHAPERONE MKKS"/>
    <property type="match status" value="1"/>
</dbReference>
<evidence type="ECO:0000313" key="2">
    <source>
        <dbReference type="Proteomes" id="UP000887013"/>
    </source>
</evidence>
<protein>
    <submittedName>
        <fullName evidence="1">Uncharacterized protein</fullName>
    </submittedName>
</protein>
<dbReference type="GO" id="GO:0005524">
    <property type="term" value="F:ATP binding"/>
    <property type="evidence" value="ECO:0007669"/>
    <property type="project" value="InterPro"/>
</dbReference>
<dbReference type="Proteomes" id="UP000887013">
    <property type="component" value="Unassembled WGS sequence"/>
</dbReference>
<dbReference type="GO" id="GO:0032502">
    <property type="term" value="P:developmental process"/>
    <property type="evidence" value="ECO:0007669"/>
    <property type="project" value="TreeGrafter"/>
</dbReference>
<dbReference type="GO" id="GO:0005634">
    <property type="term" value="C:nucleus"/>
    <property type="evidence" value="ECO:0007669"/>
    <property type="project" value="TreeGrafter"/>
</dbReference>
<dbReference type="GO" id="GO:0005737">
    <property type="term" value="C:cytoplasm"/>
    <property type="evidence" value="ECO:0007669"/>
    <property type="project" value="TreeGrafter"/>
</dbReference>
<reference evidence="1" key="1">
    <citation type="submission" date="2020-08" db="EMBL/GenBank/DDBJ databases">
        <title>Multicomponent nature underlies the extraordinary mechanical properties of spider dragline silk.</title>
        <authorList>
            <person name="Kono N."/>
            <person name="Nakamura H."/>
            <person name="Mori M."/>
            <person name="Yoshida Y."/>
            <person name="Ohtoshi R."/>
            <person name="Malay A.D."/>
            <person name="Moran D.A.P."/>
            <person name="Tomita M."/>
            <person name="Numata K."/>
            <person name="Arakawa K."/>
        </authorList>
    </citation>
    <scope>NUCLEOTIDE SEQUENCE</scope>
</reference>
<dbReference type="InterPro" id="IPR027410">
    <property type="entry name" value="TCP-1-like_intermed_sf"/>
</dbReference>
<dbReference type="GO" id="GO:1902636">
    <property type="term" value="C:kinociliary basal body"/>
    <property type="evidence" value="ECO:0007669"/>
    <property type="project" value="TreeGrafter"/>
</dbReference>
<dbReference type="Pfam" id="PF00118">
    <property type="entry name" value="Cpn60_TCP1"/>
    <property type="match status" value="1"/>
</dbReference>
<dbReference type="GO" id="GO:0051082">
    <property type="term" value="F:unfolded protein binding"/>
    <property type="evidence" value="ECO:0007669"/>
    <property type="project" value="InterPro"/>
</dbReference>
<dbReference type="Gene3D" id="3.30.260.10">
    <property type="entry name" value="TCP-1-like chaperonin intermediate domain"/>
    <property type="match status" value="1"/>
</dbReference>
<dbReference type="SUPFAM" id="SSF48592">
    <property type="entry name" value="GroEL equatorial domain-like"/>
    <property type="match status" value="1"/>
</dbReference>
<dbReference type="GO" id="GO:0051131">
    <property type="term" value="P:chaperone-mediated protein complex assembly"/>
    <property type="evidence" value="ECO:0007669"/>
    <property type="project" value="TreeGrafter"/>
</dbReference>
<dbReference type="PANTHER" id="PTHR46787">
    <property type="entry name" value="SYNDROMES PUTATIVE CHAPERONIN-RELATED"/>
    <property type="match status" value="1"/>
</dbReference>
<gene>
    <name evidence="1" type="primary">Mkks_1</name>
    <name evidence="1" type="ORF">NPIL_303661</name>
</gene>
<dbReference type="EMBL" id="BMAW01032228">
    <property type="protein sequence ID" value="GFU24628.1"/>
    <property type="molecule type" value="Genomic_DNA"/>
</dbReference>
<dbReference type="InterPro" id="IPR028790">
    <property type="entry name" value="MKKS"/>
</dbReference>
<dbReference type="GO" id="GO:0060271">
    <property type="term" value="P:cilium assembly"/>
    <property type="evidence" value="ECO:0007669"/>
    <property type="project" value="InterPro"/>
</dbReference>
<dbReference type="GO" id="GO:0006457">
    <property type="term" value="P:protein folding"/>
    <property type="evidence" value="ECO:0007669"/>
    <property type="project" value="InterPro"/>
</dbReference>
<dbReference type="InterPro" id="IPR027409">
    <property type="entry name" value="GroEL-like_apical_dom_sf"/>
</dbReference>
<dbReference type="SUPFAM" id="SSF52029">
    <property type="entry name" value="GroEL apical domain-like"/>
    <property type="match status" value="1"/>
</dbReference>
<dbReference type="AlphaFoldDB" id="A0A8X6UJU1"/>
<dbReference type="Gene3D" id="3.50.7.10">
    <property type="entry name" value="GroEL"/>
    <property type="match status" value="1"/>
</dbReference>
<dbReference type="InterPro" id="IPR027413">
    <property type="entry name" value="GROEL-like_equatorial_sf"/>
</dbReference>
<dbReference type="InterPro" id="IPR002423">
    <property type="entry name" value="Cpn60/GroEL/TCP-1"/>
</dbReference>
<dbReference type="Gene3D" id="1.10.560.10">
    <property type="entry name" value="GroEL-like equatorial domain"/>
    <property type="match status" value="1"/>
</dbReference>
<dbReference type="OrthoDB" id="6425720at2759"/>
<proteinExistence type="predicted"/>
<keyword evidence="2" id="KW-1185">Reference proteome</keyword>
<evidence type="ECO:0000313" key="1">
    <source>
        <dbReference type="EMBL" id="GFU24628.1"/>
    </source>
</evidence>
<organism evidence="1 2">
    <name type="scientific">Nephila pilipes</name>
    <name type="common">Giant wood spider</name>
    <name type="synonym">Nephila maculata</name>
    <dbReference type="NCBI Taxonomy" id="299642"/>
    <lineage>
        <taxon>Eukaryota</taxon>
        <taxon>Metazoa</taxon>
        <taxon>Ecdysozoa</taxon>
        <taxon>Arthropoda</taxon>
        <taxon>Chelicerata</taxon>
        <taxon>Arachnida</taxon>
        <taxon>Araneae</taxon>
        <taxon>Araneomorphae</taxon>
        <taxon>Entelegynae</taxon>
        <taxon>Araneoidea</taxon>
        <taxon>Nephilidae</taxon>
        <taxon>Nephila</taxon>
    </lineage>
</organism>
<comment type="caution">
    <text evidence="1">The sequence shown here is derived from an EMBL/GenBank/DDBJ whole genome shotgun (WGS) entry which is preliminary data.</text>
</comment>